<dbReference type="GO" id="GO:0035438">
    <property type="term" value="F:cyclic-di-GMP binding"/>
    <property type="evidence" value="ECO:0007669"/>
    <property type="project" value="InterPro"/>
</dbReference>
<dbReference type="EMBL" id="QVQT01000003">
    <property type="protein sequence ID" value="RFU16976.1"/>
    <property type="molecule type" value="Genomic_DNA"/>
</dbReference>
<dbReference type="AlphaFoldDB" id="A0A372IPY9"/>
<proteinExistence type="predicted"/>
<feature type="domain" description="PilZ" evidence="2">
    <location>
        <begin position="45"/>
        <end position="141"/>
    </location>
</feature>
<reference evidence="3 4" key="1">
    <citation type="submission" date="2018-08" db="EMBL/GenBank/DDBJ databases">
        <title>Acidipila sp. 4G-K13, an acidobacterium isolated from forest soil.</title>
        <authorList>
            <person name="Gao Z.-H."/>
            <person name="Qiu L.-H."/>
        </authorList>
    </citation>
    <scope>NUCLEOTIDE SEQUENCE [LARGE SCALE GENOMIC DNA]</scope>
    <source>
        <strain evidence="3 4">4G-K13</strain>
    </source>
</reference>
<dbReference type="Proteomes" id="UP000264702">
    <property type="component" value="Unassembled WGS sequence"/>
</dbReference>
<evidence type="ECO:0000313" key="3">
    <source>
        <dbReference type="EMBL" id="RFU16976.1"/>
    </source>
</evidence>
<feature type="region of interest" description="Disordered" evidence="1">
    <location>
        <begin position="1"/>
        <end position="49"/>
    </location>
</feature>
<dbReference type="InterPro" id="IPR009875">
    <property type="entry name" value="PilZ_domain"/>
</dbReference>
<gene>
    <name evidence="3" type="ORF">D0Y96_09675</name>
</gene>
<keyword evidence="4" id="KW-1185">Reference proteome</keyword>
<protein>
    <submittedName>
        <fullName evidence="3">PilZ domain-containing protein</fullName>
    </submittedName>
</protein>
<feature type="compositionally biased region" description="Polar residues" evidence="1">
    <location>
        <begin position="1"/>
        <end position="11"/>
    </location>
</feature>
<comment type="caution">
    <text evidence="3">The sequence shown here is derived from an EMBL/GenBank/DDBJ whole genome shotgun (WGS) entry which is preliminary data.</text>
</comment>
<accession>A0A372IPY9</accession>
<sequence>MIDTPSRTNRTALPRARRETGDGRGQNRGPNQAPSQGPSQGQGAERRQASRYDCEGYAEVFLPLGGLRFRGRILNLSLTGCFIEANFNLERGTRVEIYFEARHLRFRVAGAVAALRNRRGVGVSFVDLTPRRAAQIEDLVQELKEELEEGLEVHS</sequence>
<dbReference type="Gene3D" id="2.40.10.220">
    <property type="entry name" value="predicted glycosyltransferase like domains"/>
    <property type="match status" value="1"/>
</dbReference>
<name>A0A372IPY9_9BACT</name>
<dbReference type="OrthoDB" id="123414at2"/>
<organism evidence="3 4">
    <name type="scientific">Paracidobacterium acidisoli</name>
    <dbReference type="NCBI Taxonomy" id="2303751"/>
    <lineage>
        <taxon>Bacteria</taxon>
        <taxon>Pseudomonadati</taxon>
        <taxon>Acidobacteriota</taxon>
        <taxon>Terriglobia</taxon>
        <taxon>Terriglobales</taxon>
        <taxon>Acidobacteriaceae</taxon>
        <taxon>Paracidobacterium</taxon>
    </lineage>
</organism>
<dbReference type="RefSeq" id="WP_117299145.1">
    <property type="nucleotide sequence ID" value="NZ_QVQT02000003.1"/>
</dbReference>
<feature type="compositionally biased region" description="Low complexity" evidence="1">
    <location>
        <begin position="29"/>
        <end position="43"/>
    </location>
</feature>
<dbReference type="Pfam" id="PF07238">
    <property type="entry name" value="PilZ"/>
    <property type="match status" value="1"/>
</dbReference>
<evidence type="ECO:0000313" key="4">
    <source>
        <dbReference type="Proteomes" id="UP000264702"/>
    </source>
</evidence>
<evidence type="ECO:0000259" key="2">
    <source>
        <dbReference type="Pfam" id="PF07238"/>
    </source>
</evidence>
<dbReference type="SUPFAM" id="SSF141371">
    <property type="entry name" value="PilZ domain-like"/>
    <property type="match status" value="1"/>
</dbReference>
<evidence type="ECO:0000256" key="1">
    <source>
        <dbReference type="SAM" id="MobiDB-lite"/>
    </source>
</evidence>